<feature type="region of interest" description="Disordered" evidence="1">
    <location>
        <begin position="181"/>
        <end position="216"/>
    </location>
</feature>
<organism evidence="2 3">
    <name type="scientific">Polarella glacialis</name>
    <name type="common">Dinoflagellate</name>
    <dbReference type="NCBI Taxonomy" id="89957"/>
    <lineage>
        <taxon>Eukaryota</taxon>
        <taxon>Sar</taxon>
        <taxon>Alveolata</taxon>
        <taxon>Dinophyceae</taxon>
        <taxon>Suessiales</taxon>
        <taxon>Suessiaceae</taxon>
        <taxon>Polarella</taxon>
    </lineage>
</organism>
<sequence length="351" mass="37912">DLFKSLPASSWREESRAGPQMRPPSSDEYRVLTNVWRSQTREERRIRFLARGGDGEAMDYFDHDFDFSQEEAGLCDEQHPRSTFRMSLRISMDACGTGATLWSCGLLLAECLWQGLVQVDGKGVLELGCGCAAVAAHQGASRVTATDFVAEVLESAVQNAGRHDVEVHRLDWSDHVRGRDKLKDAPDDLATPATTTPATTPTTTPTATATTTATTTTPTTTATIAPATEPSLLHSSPVEAADLVMWADSIYTDFGGYLLAHAVMAHLRAGGSCVALVPSEDRPGMEVFEHEMQGSGYIKTSDQTLPAHVVEQADKRFGLSTGLVSVSRGDPALSRLLVWEAVDLYNSPGNT</sequence>
<comment type="caution">
    <text evidence="2">The sequence shown here is derived from an EMBL/GenBank/DDBJ whole genome shotgun (WGS) entry which is preliminary data.</text>
</comment>
<dbReference type="Pfam" id="PF10294">
    <property type="entry name" value="Methyltransf_16"/>
    <property type="match status" value="1"/>
</dbReference>
<dbReference type="InterPro" id="IPR019410">
    <property type="entry name" value="Methyltransf_16"/>
</dbReference>
<feature type="compositionally biased region" description="Low complexity" evidence="1">
    <location>
        <begin position="190"/>
        <end position="216"/>
    </location>
</feature>
<dbReference type="PANTHER" id="PTHR14614">
    <property type="entry name" value="HEPATOCELLULAR CARCINOMA-ASSOCIATED ANTIGEN"/>
    <property type="match status" value="1"/>
</dbReference>
<evidence type="ECO:0000313" key="3">
    <source>
        <dbReference type="Proteomes" id="UP000626109"/>
    </source>
</evidence>
<dbReference type="SUPFAM" id="SSF53335">
    <property type="entry name" value="S-adenosyl-L-methionine-dependent methyltransferases"/>
    <property type="match status" value="1"/>
</dbReference>
<protein>
    <recommendedName>
        <fullName evidence="4">Calmodulin-lysine N-methyltransferase</fullName>
    </recommendedName>
</protein>
<proteinExistence type="predicted"/>
<accession>A0A813IE81</accession>
<dbReference type="Proteomes" id="UP000626109">
    <property type="component" value="Unassembled WGS sequence"/>
</dbReference>
<dbReference type="Gene3D" id="3.40.50.150">
    <property type="entry name" value="Vaccinia Virus protein VP39"/>
    <property type="match status" value="1"/>
</dbReference>
<evidence type="ECO:0000256" key="1">
    <source>
        <dbReference type="SAM" id="MobiDB-lite"/>
    </source>
</evidence>
<evidence type="ECO:0000313" key="2">
    <source>
        <dbReference type="EMBL" id="CAE8648638.1"/>
    </source>
</evidence>
<feature type="region of interest" description="Disordered" evidence="1">
    <location>
        <begin position="1"/>
        <end position="26"/>
    </location>
</feature>
<dbReference type="InterPro" id="IPR029063">
    <property type="entry name" value="SAM-dependent_MTases_sf"/>
</dbReference>
<dbReference type="CDD" id="cd02440">
    <property type="entry name" value="AdoMet_MTases"/>
    <property type="match status" value="1"/>
</dbReference>
<gene>
    <name evidence="2" type="ORF">PGLA2088_LOCUS6732</name>
</gene>
<name>A0A813IE81_POLGL</name>
<dbReference type="AlphaFoldDB" id="A0A813IE81"/>
<reference evidence="2" key="1">
    <citation type="submission" date="2021-02" db="EMBL/GenBank/DDBJ databases">
        <authorList>
            <person name="Dougan E. K."/>
            <person name="Rhodes N."/>
            <person name="Thang M."/>
            <person name="Chan C."/>
        </authorList>
    </citation>
    <scope>NUCLEOTIDE SEQUENCE</scope>
</reference>
<feature type="non-terminal residue" evidence="2">
    <location>
        <position position="351"/>
    </location>
</feature>
<dbReference type="EMBL" id="CAJNNW010006790">
    <property type="protein sequence ID" value="CAE8648638.1"/>
    <property type="molecule type" value="Genomic_DNA"/>
</dbReference>
<evidence type="ECO:0008006" key="4">
    <source>
        <dbReference type="Google" id="ProtNLM"/>
    </source>
</evidence>